<dbReference type="GO" id="GO:0016787">
    <property type="term" value="F:hydrolase activity"/>
    <property type="evidence" value="ECO:0007669"/>
    <property type="project" value="UniProtKB-KW"/>
</dbReference>
<evidence type="ECO:0000256" key="1">
    <source>
        <dbReference type="ARBA" id="ARBA00022741"/>
    </source>
</evidence>
<dbReference type="Pfam" id="PF00271">
    <property type="entry name" value="Helicase_C"/>
    <property type="match status" value="1"/>
</dbReference>
<dbReference type="RefSeq" id="WP_192533799.1">
    <property type="nucleotide sequence ID" value="NZ_JACZHT010000002.1"/>
</dbReference>
<feature type="compositionally biased region" description="Low complexity" evidence="5">
    <location>
        <begin position="765"/>
        <end position="794"/>
    </location>
</feature>
<feature type="region of interest" description="Disordered" evidence="5">
    <location>
        <begin position="914"/>
        <end position="1018"/>
    </location>
</feature>
<evidence type="ECO:0000256" key="3">
    <source>
        <dbReference type="ARBA" id="ARBA00022806"/>
    </source>
</evidence>
<dbReference type="Proteomes" id="UP000631034">
    <property type="component" value="Unassembled WGS sequence"/>
</dbReference>
<evidence type="ECO:0000256" key="5">
    <source>
        <dbReference type="SAM" id="MobiDB-lite"/>
    </source>
</evidence>
<feature type="region of interest" description="Disordered" evidence="5">
    <location>
        <begin position="760"/>
        <end position="873"/>
    </location>
</feature>
<keyword evidence="4" id="KW-0067">ATP-binding</keyword>
<evidence type="ECO:0000256" key="4">
    <source>
        <dbReference type="ARBA" id="ARBA00022840"/>
    </source>
</evidence>
<comment type="caution">
    <text evidence="7">The sequence shown here is derived from an EMBL/GenBank/DDBJ whole genome shotgun (WGS) entry which is preliminary data.</text>
</comment>
<dbReference type="PANTHER" id="PTHR12131">
    <property type="entry name" value="ATP-DEPENDENT RNA AND DNA HELICASE"/>
    <property type="match status" value="1"/>
</dbReference>
<dbReference type="Pfam" id="PF22527">
    <property type="entry name" value="DEXQc_Suv3"/>
    <property type="match status" value="1"/>
</dbReference>
<evidence type="ECO:0000313" key="8">
    <source>
        <dbReference type="Proteomes" id="UP000631034"/>
    </source>
</evidence>
<name>A0A8J6YUS3_9PROT</name>
<feature type="domain" description="Helicase C-terminal" evidence="6">
    <location>
        <begin position="152"/>
        <end position="310"/>
    </location>
</feature>
<evidence type="ECO:0000313" key="7">
    <source>
        <dbReference type="EMBL" id="MBE1236794.1"/>
    </source>
</evidence>
<protein>
    <submittedName>
        <fullName evidence="7">Helicase</fullName>
    </submittedName>
</protein>
<dbReference type="InterPro" id="IPR001650">
    <property type="entry name" value="Helicase_C-like"/>
</dbReference>
<keyword evidence="8" id="KW-1185">Reference proteome</keyword>
<evidence type="ECO:0000256" key="2">
    <source>
        <dbReference type="ARBA" id="ARBA00022801"/>
    </source>
</evidence>
<dbReference type="InterPro" id="IPR027417">
    <property type="entry name" value="P-loop_NTPase"/>
</dbReference>
<dbReference type="GO" id="GO:0004386">
    <property type="term" value="F:helicase activity"/>
    <property type="evidence" value="ECO:0007669"/>
    <property type="project" value="UniProtKB-KW"/>
</dbReference>
<dbReference type="SUPFAM" id="SSF52540">
    <property type="entry name" value="P-loop containing nucleoside triphosphate hydrolases"/>
    <property type="match status" value="2"/>
</dbReference>
<sequence length="1018" mass="110074">MVSRVCAVLGPTNTGKTYLAMERMLAHASGMIGFPLRLLARENYDRAVRLVGAGAVALITGEEKILPPRARYFVCTVESMPVNRSVEFLAIDEIQLCGDPERGHIFTDRLLNARGTGETMFLGAESMAGLIRRLVPGCTFDTRTRFSRLSYTGANRVTRLPRRSAVVAFSADEVYALAEMFRRQSGGAAVVMGALSPRTRNAQVELYQSGQVDYLVATDAIGMGLNMDIDHVAFGALEKFDGTDVRSLTAQEVAQIAGRAGRYRKDGTFGTTAGARPIPEDVIERVESHTFAPQQRIFWRNSVLDFRSVESLLKSLNRPPPEPGLVRAPTAGDQAALELLSGDSEIAARASSPSSVALLWDVCRIPDFRRLRSQSHTRLQMQVFTGLSAPGGRLDDDFVAGRVRRVDRTDGDIHTLVDRIAAIRVWTYIAHQSGWLKDSAHWQGLTRSIEDRLSDALHERLTQRFVDRCMSVLMRRLKECTMPDVEILAADGRVLVEKDEFGRLEGLAFRSPAPTGSPEKDQMLLTAARPALEAEIQRRLGRLLGDDDAVFSLDANGRILWRGDEVGHLGKGPTPLEPVLVADDNPFLGEPGQQKLLEHLNAWFERQFASRLEPLAEMRKADLSGVARGLVYQILENLGTLLRGQGEDQVDQMVRALTEEDRRALGRLRVRLGVGCLFVPGLLKPTAQSLLATLWRIHNGNPGGALPPDGRVSFVAAPDVPESFYLAMGYRLMGTKAIRVDMLERFAADVRRLIRETNEARKADAAAPATDGVSADAAAGEGAAVPASAEASEATPDSGDGAGAVPQEPAGPSGDADAVPLAAEGPDGSADAARADAPEAAAPTAEGAEGTAEGTEGAAEGADAPVRTPAVPRPGEVVFSKDILPQLGIDIEDGEIVLQLLGYRTRMEDGSLFVRPKRRGVSKDRPERGNRRRGPQADAQGERGDARPRKEGDAGRPRRDRDEGRKGPGDGRKRGKPGAHDGARAGRKPSSFSSAPAPREREPDPDSPFAVLGALLKR</sequence>
<dbReference type="GO" id="GO:0005524">
    <property type="term" value="F:ATP binding"/>
    <property type="evidence" value="ECO:0007669"/>
    <property type="project" value="UniProtKB-KW"/>
</dbReference>
<dbReference type="EMBL" id="JACZHT010000002">
    <property type="protein sequence ID" value="MBE1236794.1"/>
    <property type="molecule type" value="Genomic_DNA"/>
</dbReference>
<evidence type="ECO:0000259" key="6">
    <source>
        <dbReference type="PROSITE" id="PS51194"/>
    </source>
</evidence>
<proteinExistence type="predicted"/>
<keyword evidence="3 7" id="KW-0347">Helicase</keyword>
<feature type="compositionally biased region" description="Low complexity" evidence="5">
    <location>
        <begin position="838"/>
        <end position="865"/>
    </location>
</feature>
<dbReference type="InterPro" id="IPR055206">
    <property type="entry name" value="DEXQc_SUV3"/>
</dbReference>
<keyword evidence="1" id="KW-0547">Nucleotide-binding</keyword>
<reference evidence="7" key="1">
    <citation type="submission" date="2020-10" db="EMBL/GenBank/DDBJ databases">
        <title>Genome sequence of the unusual species of purple photosynthetic bacteria, Phaeovibrio sulfidiphilus DSM 23193, type strain.</title>
        <authorList>
            <person name="Kyndt J.A."/>
            <person name="Meyer T.E."/>
        </authorList>
    </citation>
    <scope>NUCLEOTIDE SEQUENCE</scope>
    <source>
        <strain evidence="7">DSM 23193</strain>
    </source>
</reference>
<accession>A0A8J6YUS3</accession>
<dbReference type="PANTHER" id="PTHR12131:SF1">
    <property type="entry name" value="ATP-DEPENDENT RNA HELICASE SUPV3L1, MITOCHONDRIAL-RELATED"/>
    <property type="match status" value="1"/>
</dbReference>
<organism evidence="7 8">
    <name type="scientific">Phaeovibrio sulfidiphilus</name>
    <dbReference type="NCBI Taxonomy" id="1220600"/>
    <lineage>
        <taxon>Bacteria</taxon>
        <taxon>Pseudomonadati</taxon>
        <taxon>Pseudomonadota</taxon>
        <taxon>Alphaproteobacteria</taxon>
        <taxon>Rhodospirillales</taxon>
        <taxon>Rhodospirillaceae</taxon>
        <taxon>Phaeovibrio</taxon>
    </lineage>
</organism>
<dbReference type="InterPro" id="IPR050699">
    <property type="entry name" value="RNA-DNA_Helicase"/>
</dbReference>
<dbReference type="SMART" id="SM00490">
    <property type="entry name" value="HELICc"/>
    <property type="match status" value="1"/>
</dbReference>
<keyword evidence="2" id="KW-0378">Hydrolase</keyword>
<dbReference type="Gene3D" id="3.40.50.300">
    <property type="entry name" value="P-loop containing nucleotide triphosphate hydrolases"/>
    <property type="match status" value="2"/>
</dbReference>
<dbReference type="AlphaFoldDB" id="A0A8J6YUS3"/>
<dbReference type="PROSITE" id="PS51194">
    <property type="entry name" value="HELICASE_CTER"/>
    <property type="match status" value="1"/>
</dbReference>
<feature type="compositionally biased region" description="Basic and acidic residues" evidence="5">
    <location>
        <begin position="940"/>
        <end position="984"/>
    </location>
</feature>
<gene>
    <name evidence="7" type="ORF">IHV25_03885</name>
</gene>